<feature type="repeat" description="TPR" evidence="3">
    <location>
        <begin position="615"/>
        <end position="648"/>
    </location>
</feature>
<comment type="similarity">
    <text evidence="2">Belongs to the APC3/CDC27 family.</text>
</comment>
<gene>
    <name evidence="5" type="ORF">EYC80_003362</name>
</gene>
<dbReference type="GO" id="GO:0016567">
    <property type="term" value="P:protein ubiquitination"/>
    <property type="evidence" value="ECO:0007669"/>
    <property type="project" value="TreeGrafter"/>
</dbReference>
<dbReference type="SUPFAM" id="SSF81901">
    <property type="entry name" value="HCP-like"/>
    <property type="match status" value="1"/>
</dbReference>
<dbReference type="Pfam" id="PF00515">
    <property type="entry name" value="TPR_1"/>
    <property type="match status" value="1"/>
</dbReference>
<dbReference type="GO" id="GO:0005737">
    <property type="term" value="C:cytoplasm"/>
    <property type="evidence" value="ECO:0007669"/>
    <property type="project" value="TreeGrafter"/>
</dbReference>
<organism evidence="5 6">
    <name type="scientific">Monilinia laxa</name>
    <name type="common">Brown rot fungus</name>
    <name type="synonym">Sclerotinia laxa</name>
    <dbReference type="NCBI Taxonomy" id="61186"/>
    <lineage>
        <taxon>Eukaryota</taxon>
        <taxon>Fungi</taxon>
        <taxon>Dikarya</taxon>
        <taxon>Ascomycota</taxon>
        <taxon>Pezizomycotina</taxon>
        <taxon>Leotiomycetes</taxon>
        <taxon>Helotiales</taxon>
        <taxon>Sclerotiniaceae</taxon>
        <taxon>Monilinia</taxon>
    </lineage>
</organism>
<dbReference type="GO" id="GO:0005680">
    <property type="term" value="C:anaphase-promoting complex"/>
    <property type="evidence" value="ECO:0007669"/>
    <property type="project" value="TreeGrafter"/>
</dbReference>
<dbReference type="SMART" id="SM00028">
    <property type="entry name" value="TPR"/>
    <property type="match status" value="7"/>
</dbReference>
<name>A0A5N6KDL7_MONLA</name>
<dbReference type="PROSITE" id="PS50005">
    <property type="entry name" value="TPR"/>
    <property type="match status" value="6"/>
</dbReference>
<feature type="compositionally biased region" description="Basic and acidic residues" evidence="4">
    <location>
        <begin position="455"/>
        <end position="472"/>
    </location>
</feature>
<dbReference type="GO" id="GO:0031145">
    <property type="term" value="P:anaphase-promoting complex-dependent catabolic process"/>
    <property type="evidence" value="ECO:0007669"/>
    <property type="project" value="TreeGrafter"/>
</dbReference>
<feature type="repeat" description="TPR" evidence="3">
    <location>
        <begin position="132"/>
        <end position="165"/>
    </location>
</feature>
<evidence type="ECO:0000256" key="2">
    <source>
        <dbReference type="ARBA" id="ARBA00038210"/>
    </source>
</evidence>
<keyword evidence="6" id="KW-1185">Reference proteome</keyword>
<evidence type="ECO:0000256" key="3">
    <source>
        <dbReference type="PROSITE-ProRule" id="PRU00339"/>
    </source>
</evidence>
<comment type="caution">
    <text evidence="5">The sequence shown here is derived from an EMBL/GenBank/DDBJ whole genome shotgun (WGS) entry which is preliminary data.</text>
</comment>
<feature type="region of interest" description="Disordered" evidence="4">
    <location>
        <begin position="405"/>
        <end position="490"/>
    </location>
</feature>
<evidence type="ECO:0000313" key="5">
    <source>
        <dbReference type="EMBL" id="KAB8301511.1"/>
    </source>
</evidence>
<dbReference type="GO" id="GO:0051301">
    <property type="term" value="P:cell division"/>
    <property type="evidence" value="ECO:0007669"/>
    <property type="project" value="TreeGrafter"/>
</dbReference>
<reference evidence="5 6" key="1">
    <citation type="submission" date="2019-06" db="EMBL/GenBank/DDBJ databases">
        <title>Genome Sequence of the Brown Rot Fungal Pathogen Monilinia laxa.</title>
        <authorList>
            <person name="De Miccolis Angelini R.M."/>
            <person name="Landi L."/>
            <person name="Abate D."/>
            <person name="Pollastro S."/>
            <person name="Romanazzi G."/>
            <person name="Faretra F."/>
        </authorList>
    </citation>
    <scope>NUCLEOTIDE SEQUENCE [LARGE SCALE GENOMIC DNA]</scope>
    <source>
        <strain evidence="5 6">Mlax316</strain>
    </source>
</reference>
<dbReference type="AlphaFoldDB" id="A0A5N6KDL7"/>
<evidence type="ECO:0000256" key="4">
    <source>
        <dbReference type="SAM" id="MobiDB-lite"/>
    </source>
</evidence>
<dbReference type="PANTHER" id="PTHR12558:SF13">
    <property type="entry name" value="CELL DIVISION CYCLE PROTEIN 27 HOMOLOG"/>
    <property type="match status" value="1"/>
</dbReference>
<sequence length="880" mass="98281">MPPSRKETINPFITAQLCQLIYYNIDNNLLNNALFFAERLHAYTPKGPESSYLLSLCHLRLGDYASAFEVVKGPGSKMGNLGCAYTFAQACLELGKLKEGIVALEKNRGCWGGQNSFGKHTEYSRHPYPDASAVCCLLGKLYRAFDDKKQSIGYFEDALKLNPFMWDAFTNLCDMGTNVRVSSTFRMSVEMEAIIRSNTQEREGPMETFFVEEPKPSRPSARSYQSDPADPFNNNSSSRSFPGGLFGSLTTSASSKLAESNPSLTNLPGTGVGSISSDTMETPTGPSAPLDYSIVPGRKEPGVVTAFPINMEPPQAPVRRNRTLQGIGMDLDVPKMGRSMTSKRLQKAAAEISEDTSAVHNSRHNSITAPGGDRKRNVSGQVVARQPSEDPGAPQRRSVRLINQFRPVSNKSSSNLATVGPAPGRELKKARPPISKIMRPAGASTAGRQVSGNRKPVEDSMELDQREGEIRSRAPVSTKSSGARSSESESGTREEALRWLLDLFRKFGSQDTPWVLSRMGRAYYEQASYVEAETLYKRIRQIAPTRFEDMEIYSTVLWHLKRETDLAFLAHELVDSSWKSPEAWCALGNSWSLMRDHEQALRCFKRATQLDPKFAYAFTLQGHEHVMNEEYDKALTSYRHAMAVDRRHYNAYYGVAASKINPTNAVLLGLMGSVVDKKGNKALALAYFKKAIDLDPKSALTRFKKARCLMTMGNMDDALEELKILKDLAPDEAMVHFLLGKLYKSIRQKGASVRHFTIALNLDPKASQQIKEAIESLEQGDDDEDDETNAPHYPNLTYSRHNEYLYQNKSKNKNIAVNRATNHDDTIKLEGDPVTIRKRILAFALGRRSSLRHSFSSQMNWMGIEARLFYEPLFIDSISR</sequence>
<feature type="compositionally biased region" description="Polar residues" evidence="4">
    <location>
        <begin position="355"/>
        <end position="368"/>
    </location>
</feature>
<dbReference type="Proteomes" id="UP000326757">
    <property type="component" value="Unassembled WGS sequence"/>
</dbReference>
<accession>A0A5N6KDL7</accession>
<feature type="compositionally biased region" description="Polar residues" evidence="4">
    <location>
        <begin position="406"/>
        <end position="417"/>
    </location>
</feature>
<feature type="repeat" description="TPR" evidence="3">
    <location>
        <begin position="513"/>
        <end position="546"/>
    </location>
</feature>
<dbReference type="Pfam" id="PF13181">
    <property type="entry name" value="TPR_8"/>
    <property type="match status" value="1"/>
</dbReference>
<feature type="compositionally biased region" description="Polar residues" evidence="4">
    <location>
        <begin position="257"/>
        <end position="285"/>
    </location>
</feature>
<protein>
    <recommendedName>
        <fullName evidence="7">Cdc23 domain-containing protein</fullName>
    </recommendedName>
</protein>
<feature type="region of interest" description="Disordered" evidence="4">
    <location>
        <begin position="348"/>
        <end position="379"/>
    </location>
</feature>
<dbReference type="GO" id="GO:0007091">
    <property type="term" value="P:metaphase/anaphase transition of mitotic cell cycle"/>
    <property type="evidence" value="ECO:0007669"/>
    <property type="project" value="TreeGrafter"/>
</dbReference>
<dbReference type="SUPFAM" id="SSF48452">
    <property type="entry name" value="TPR-like"/>
    <property type="match status" value="2"/>
</dbReference>
<evidence type="ECO:0000313" key="6">
    <source>
        <dbReference type="Proteomes" id="UP000326757"/>
    </source>
</evidence>
<dbReference type="Pfam" id="PF12895">
    <property type="entry name" value="ANAPC3"/>
    <property type="match status" value="1"/>
</dbReference>
<feature type="repeat" description="TPR" evidence="3">
    <location>
        <begin position="733"/>
        <end position="766"/>
    </location>
</feature>
<proteinExistence type="inferred from homology"/>
<feature type="region of interest" description="Disordered" evidence="4">
    <location>
        <begin position="200"/>
        <end position="240"/>
    </location>
</feature>
<feature type="repeat" description="TPR" evidence="3">
    <location>
        <begin position="665"/>
        <end position="698"/>
    </location>
</feature>
<keyword evidence="1 3" id="KW-0802">TPR repeat</keyword>
<dbReference type="InterPro" id="IPR019734">
    <property type="entry name" value="TPR_rpt"/>
</dbReference>
<feature type="repeat" description="TPR" evidence="3">
    <location>
        <begin position="581"/>
        <end position="614"/>
    </location>
</feature>
<dbReference type="OrthoDB" id="329563at2759"/>
<dbReference type="InterPro" id="IPR011990">
    <property type="entry name" value="TPR-like_helical_dom_sf"/>
</dbReference>
<dbReference type="Pfam" id="PF14559">
    <property type="entry name" value="TPR_19"/>
    <property type="match status" value="1"/>
</dbReference>
<evidence type="ECO:0008006" key="7">
    <source>
        <dbReference type="Google" id="ProtNLM"/>
    </source>
</evidence>
<dbReference type="PANTHER" id="PTHR12558">
    <property type="entry name" value="CELL DIVISION CYCLE 16,23,27"/>
    <property type="match status" value="1"/>
</dbReference>
<dbReference type="EMBL" id="VIGI01000004">
    <property type="protein sequence ID" value="KAB8301511.1"/>
    <property type="molecule type" value="Genomic_DNA"/>
</dbReference>
<evidence type="ECO:0000256" key="1">
    <source>
        <dbReference type="ARBA" id="ARBA00022803"/>
    </source>
</evidence>
<dbReference type="Gene3D" id="1.25.40.10">
    <property type="entry name" value="Tetratricopeptide repeat domain"/>
    <property type="match status" value="4"/>
</dbReference>
<feature type="region of interest" description="Disordered" evidence="4">
    <location>
        <begin position="257"/>
        <end position="294"/>
    </location>
</feature>